<organism evidence="3 4">
    <name type="scientific">Linum tenue</name>
    <dbReference type="NCBI Taxonomy" id="586396"/>
    <lineage>
        <taxon>Eukaryota</taxon>
        <taxon>Viridiplantae</taxon>
        <taxon>Streptophyta</taxon>
        <taxon>Embryophyta</taxon>
        <taxon>Tracheophyta</taxon>
        <taxon>Spermatophyta</taxon>
        <taxon>Magnoliopsida</taxon>
        <taxon>eudicotyledons</taxon>
        <taxon>Gunneridae</taxon>
        <taxon>Pentapetalae</taxon>
        <taxon>rosids</taxon>
        <taxon>fabids</taxon>
        <taxon>Malpighiales</taxon>
        <taxon>Linaceae</taxon>
        <taxon>Linum</taxon>
    </lineage>
</organism>
<dbReference type="PANTHER" id="PTHR31286">
    <property type="entry name" value="GLYCINE-RICH CELL WALL STRUCTURAL PROTEIN 1.8-LIKE"/>
    <property type="match status" value="1"/>
</dbReference>
<feature type="region of interest" description="Disordered" evidence="1">
    <location>
        <begin position="185"/>
        <end position="206"/>
    </location>
</feature>
<dbReference type="AlphaFoldDB" id="A0AAV0H7T4"/>
<evidence type="ECO:0000313" key="4">
    <source>
        <dbReference type="Proteomes" id="UP001154282"/>
    </source>
</evidence>
<dbReference type="InterPro" id="IPR040256">
    <property type="entry name" value="At4g02000-like"/>
</dbReference>
<evidence type="ECO:0000313" key="3">
    <source>
        <dbReference type="EMBL" id="CAI0380793.1"/>
    </source>
</evidence>
<dbReference type="Pfam" id="PF14111">
    <property type="entry name" value="DUF4283"/>
    <property type="match status" value="1"/>
</dbReference>
<reference evidence="3" key="1">
    <citation type="submission" date="2022-08" db="EMBL/GenBank/DDBJ databases">
        <authorList>
            <person name="Gutierrez-Valencia J."/>
        </authorList>
    </citation>
    <scope>NUCLEOTIDE SEQUENCE</scope>
</reference>
<dbReference type="PANTHER" id="PTHR31286:SF99">
    <property type="entry name" value="DUF4283 DOMAIN-CONTAINING PROTEIN"/>
    <property type="match status" value="1"/>
</dbReference>
<dbReference type="InterPro" id="IPR025558">
    <property type="entry name" value="DUF4283"/>
</dbReference>
<feature type="compositionally biased region" description="Basic and acidic residues" evidence="1">
    <location>
        <begin position="309"/>
        <end position="321"/>
    </location>
</feature>
<feature type="domain" description="DUF4283" evidence="2">
    <location>
        <begin position="1"/>
        <end position="44"/>
    </location>
</feature>
<evidence type="ECO:0000259" key="2">
    <source>
        <dbReference type="Pfam" id="PF14111"/>
    </source>
</evidence>
<feature type="compositionally biased region" description="Polar residues" evidence="1">
    <location>
        <begin position="268"/>
        <end position="277"/>
    </location>
</feature>
<accession>A0AAV0H7T4</accession>
<protein>
    <recommendedName>
        <fullName evidence="2">DUF4283 domain-containing protein</fullName>
    </recommendedName>
</protein>
<feature type="compositionally biased region" description="Basic and acidic residues" evidence="1">
    <location>
        <begin position="239"/>
        <end position="267"/>
    </location>
</feature>
<feature type="compositionally biased region" description="Polar residues" evidence="1">
    <location>
        <begin position="344"/>
        <end position="359"/>
    </location>
</feature>
<feature type="compositionally biased region" description="Basic and acidic residues" evidence="1">
    <location>
        <begin position="189"/>
        <end position="206"/>
    </location>
</feature>
<keyword evidence="4" id="KW-1185">Reference proteome</keyword>
<evidence type="ECO:0000256" key="1">
    <source>
        <dbReference type="SAM" id="MobiDB-lite"/>
    </source>
</evidence>
<proteinExistence type="predicted"/>
<sequence>MKNGCFLVQFRSKKDYELASEGGPWLLGETYLTVHRWYKGFNPWKATVKSTTVWVQLPDLPIEFFNAEAVTMIAQLIGKPVRVDRATELGARGNYARVSVEVDLTKPLLSQYKVEGVTYIIQYEGLEKICGECGMFGQTASKCQCSKMGVESEEQIVNDNSASPIASQTAGRAYGDWMSVKKKGSWSTKKVESPLKANETKRGENHMNRFEALGEDAENGNDGLEQEAIPTGMVTQSDQGERMKEKGSGPRKGSPDKPNRKSVEGKESFTTGLSSRVSMHDQVPPTKGGRQTSSQGQGKGTKMGTKGVNDLHADHAKDVGKNRLSPGDTRAVNDRSSMMEANEGQATNNGAGNLSTLGH</sequence>
<dbReference type="EMBL" id="CAMGYJ010000002">
    <property type="protein sequence ID" value="CAI0380793.1"/>
    <property type="molecule type" value="Genomic_DNA"/>
</dbReference>
<gene>
    <name evidence="3" type="ORF">LITE_LOCUS2832</name>
</gene>
<dbReference type="Proteomes" id="UP001154282">
    <property type="component" value="Unassembled WGS sequence"/>
</dbReference>
<feature type="region of interest" description="Disordered" evidence="1">
    <location>
        <begin position="230"/>
        <end position="359"/>
    </location>
</feature>
<comment type="caution">
    <text evidence="3">The sequence shown here is derived from an EMBL/GenBank/DDBJ whole genome shotgun (WGS) entry which is preliminary data.</text>
</comment>
<name>A0AAV0H7T4_9ROSI</name>